<dbReference type="KEGG" id="rmo:MCI_00535"/>
<reference evidence="2" key="1">
    <citation type="submission" date="2012-02" db="EMBL/GenBank/DDBJ databases">
        <title>Complete genome sequence of Rickettsia montanensis strain OSU 85-930.</title>
        <authorList>
            <person name="Johnson S.L."/>
            <person name="Munk A.C."/>
            <person name="Han S."/>
            <person name="Bruce D.C."/>
            <person name="Dasch G.A."/>
        </authorList>
    </citation>
    <scope>NUCLEOTIDE SEQUENCE [LARGE SCALE GENOMIC DNA]</scope>
    <source>
        <strain evidence="2">OSU 85-930</strain>
    </source>
</reference>
<dbReference type="EMBL" id="CP003340">
    <property type="protein sequence ID" value="AFC73078.1"/>
    <property type="molecule type" value="Genomic_DNA"/>
</dbReference>
<accession>H8KAD7</accession>
<proteinExistence type="predicted"/>
<dbReference type="AlphaFoldDB" id="H8KAD7"/>
<evidence type="ECO:0000313" key="2">
    <source>
        <dbReference type="Proteomes" id="UP000008008"/>
    </source>
</evidence>
<name>H8KAD7_RICMS</name>
<keyword evidence="2" id="KW-1185">Reference proteome</keyword>
<protein>
    <submittedName>
        <fullName evidence="1">Uncharacterized protein</fullName>
    </submittedName>
</protein>
<organism evidence="1 2">
    <name type="scientific">Rickettsia montanensis (strain OSU 85-930)</name>
    <dbReference type="NCBI Taxonomy" id="1105114"/>
    <lineage>
        <taxon>Bacteria</taxon>
        <taxon>Pseudomonadati</taxon>
        <taxon>Pseudomonadota</taxon>
        <taxon>Alphaproteobacteria</taxon>
        <taxon>Rickettsiales</taxon>
        <taxon>Rickettsiaceae</taxon>
        <taxon>Rickettsieae</taxon>
        <taxon>Rickettsia</taxon>
        <taxon>spotted fever group</taxon>
    </lineage>
</organism>
<dbReference type="Proteomes" id="UP000008008">
    <property type="component" value="Chromosome"/>
</dbReference>
<sequence>MKANPISAQKFIQLTPEYLYEKVKKSYQDALLEEEISKRQEKFVDTILYFQCAMFLGSNDACAYLSEFYKNGNHLGINNEQLINLIKIVINIGKSLHHSKLTNSVCLKDFGISAYSELKELVIIKNGYMNAVQGEWRKIPVPEYLILSNLKSIITDFNGTLPTE</sequence>
<dbReference type="RefSeq" id="WP_014409219.1">
    <property type="nucleotide sequence ID" value="NC_017043.1"/>
</dbReference>
<gene>
    <name evidence="1" type="ordered locus">MCI_00535</name>
</gene>
<evidence type="ECO:0000313" key="1">
    <source>
        <dbReference type="EMBL" id="AFC73078.1"/>
    </source>
</evidence>
<dbReference type="HOGENOM" id="CLU_137381_0_0_5"/>